<keyword evidence="10" id="KW-1185">Reference proteome</keyword>
<sequence length="410" mass="45601">MADQRLIILWVNAILINFTMCAVVSRAGRKIFVVGSFGGHDGLIVLAAVSATMFSIFQMVSTGLGLGLHQADVDPANMPEMRKLLLTSNVFYFLCNWAIKHALLLFYSEITRERTHRIAIYTMHGVAFSFGLSSVLVDLLRCRPFKKAFYADMEGYCFNMDAFYLYNSSMMLATDVVLYAMPVVFTKNLMLRRAQKVGLNCLFALGGLVLAASAARIWAIYMGAVKSDFTFRFATTMLFSVIENHIAILVACAPSIKIVALLIFPKLTSSLGKLASRFTSPTPSFPSWSMRSRSRTPIPLSAFDLESSTSHSQSDSPIKSLARKLSVVSKGDDIGEVRVAPGQPEEMYSREGERRPSRASRGFARWWERNERRGQGQGQGKADSAEEMGLVYVEHSFSVEREARTGVPER</sequence>
<feature type="region of interest" description="Disordered" evidence="6">
    <location>
        <begin position="335"/>
        <end position="389"/>
    </location>
</feature>
<evidence type="ECO:0000313" key="10">
    <source>
        <dbReference type="Proteomes" id="UP000756921"/>
    </source>
</evidence>
<comment type="caution">
    <text evidence="9">The sequence shown here is derived from an EMBL/GenBank/DDBJ whole genome shotgun (WGS) entry which is preliminary data.</text>
</comment>
<evidence type="ECO:0000256" key="1">
    <source>
        <dbReference type="ARBA" id="ARBA00004141"/>
    </source>
</evidence>
<dbReference type="PANTHER" id="PTHR33048:SF131">
    <property type="entry name" value="INTEGRAL MEMBRANE PROTEIN"/>
    <property type="match status" value="1"/>
</dbReference>
<keyword evidence="4 7" id="KW-0472">Membrane</keyword>
<proteinExistence type="inferred from homology"/>
<accession>A0A9P6GN72</accession>
<evidence type="ECO:0000313" key="9">
    <source>
        <dbReference type="EMBL" id="KAF9738797.1"/>
    </source>
</evidence>
<organism evidence="9 10">
    <name type="scientific">Paraphaeosphaeria minitans</name>
    <dbReference type="NCBI Taxonomy" id="565426"/>
    <lineage>
        <taxon>Eukaryota</taxon>
        <taxon>Fungi</taxon>
        <taxon>Dikarya</taxon>
        <taxon>Ascomycota</taxon>
        <taxon>Pezizomycotina</taxon>
        <taxon>Dothideomycetes</taxon>
        <taxon>Pleosporomycetidae</taxon>
        <taxon>Pleosporales</taxon>
        <taxon>Massarineae</taxon>
        <taxon>Didymosphaeriaceae</taxon>
        <taxon>Paraphaeosphaeria</taxon>
    </lineage>
</organism>
<comment type="subcellular location">
    <subcellularLocation>
        <location evidence="1">Membrane</location>
        <topology evidence="1">Multi-pass membrane protein</topology>
    </subcellularLocation>
</comment>
<feature type="transmembrane region" description="Helical" evidence="7">
    <location>
        <begin position="118"/>
        <end position="137"/>
    </location>
</feature>
<dbReference type="Pfam" id="PF20684">
    <property type="entry name" value="Fung_rhodopsin"/>
    <property type="match status" value="1"/>
</dbReference>
<dbReference type="InterPro" id="IPR052337">
    <property type="entry name" value="SAT4-like"/>
</dbReference>
<feature type="domain" description="Rhodopsin" evidence="8">
    <location>
        <begin position="28"/>
        <end position="258"/>
    </location>
</feature>
<evidence type="ECO:0000256" key="7">
    <source>
        <dbReference type="SAM" id="Phobius"/>
    </source>
</evidence>
<feature type="transmembrane region" description="Helical" evidence="7">
    <location>
        <begin position="163"/>
        <end position="185"/>
    </location>
</feature>
<dbReference type="EMBL" id="WJXW01000003">
    <property type="protein sequence ID" value="KAF9738797.1"/>
    <property type="molecule type" value="Genomic_DNA"/>
</dbReference>
<evidence type="ECO:0000256" key="6">
    <source>
        <dbReference type="SAM" id="MobiDB-lite"/>
    </source>
</evidence>
<evidence type="ECO:0000256" key="3">
    <source>
        <dbReference type="ARBA" id="ARBA00022989"/>
    </source>
</evidence>
<feature type="transmembrane region" description="Helical" evidence="7">
    <location>
        <begin position="241"/>
        <end position="264"/>
    </location>
</feature>
<comment type="similarity">
    <text evidence="5">Belongs to the SAT4 family.</text>
</comment>
<dbReference type="AlphaFoldDB" id="A0A9P6GN72"/>
<gene>
    <name evidence="9" type="ORF">PMIN01_04080</name>
</gene>
<protein>
    <submittedName>
        <fullName evidence="9">Integral membrane protein</fullName>
    </submittedName>
</protein>
<feature type="transmembrane region" description="Helical" evidence="7">
    <location>
        <begin position="197"/>
        <end position="221"/>
    </location>
</feature>
<reference evidence="9" key="1">
    <citation type="journal article" date="2020" name="Mol. Plant Microbe Interact.">
        <title>Genome Sequence of the Biocontrol Agent Coniothyrium minitans strain Conio (IMI 134523).</title>
        <authorList>
            <person name="Patel D."/>
            <person name="Shittu T.A."/>
            <person name="Baroncelli R."/>
            <person name="Muthumeenakshi S."/>
            <person name="Osborne T.H."/>
            <person name="Janganan T.K."/>
            <person name="Sreenivasaprasad S."/>
        </authorList>
    </citation>
    <scope>NUCLEOTIDE SEQUENCE</scope>
    <source>
        <strain evidence="9">Conio</strain>
    </source>
</reference>
<feature type="compositionally biased region" description="Basic and acidic residues" evidence="6">
    <location>
        <begin position="347"/>
        <end position="356"/>
    </location>
</feature>
<dbReference type="GO" id="GO:0016020">
    <property type="term" value="C:membrane"/>
    <property type="evidence" value="ECO:0007669"/>
    <property type="project" value="UniProtKB-SubCell"/>
</dbReference>
<keyword evidence="2 7" id="KW-0812">Transmembrane</keyword>
<dbReference type="InterPro" id="IPR049326">
    <property type="entry name" value="Rhodopsin_dom_fungi"/>
</dbReference>
<name>A0A9P6GN72_9PLEO</name>
<keyword evidence="3 7" id="KW-1133">Transmembrane helix</keyword>
<evidence type="ECO:0000259" key="8">
    <source>
        <dbReference type="Pfam" id="PF20684"/>
    </source>
</evidence>
<evidence type="ECO:0000256" key="2">
    <source>
        <dbReference type="ARBA" id="ARBA00022692"/>
    </source>
</evidence>
<dbReference type="OrthoDB" id="5413793at2759"/>
<feature type="transmembrane region" description="Helical" evidence="7">
    <location>
        <begin position="6"/>
        <end position="24"/>
    </location>
</feature>
<dbReference type="Proteomes" id="UP000756921">
    <property type="component" value="Unassembled WGS sequence"/>
</dbReference>
<dbReference type="PANTHER" id="PTHR33048">
    <property type="entry name" value="PTH11-LIKE INTEGRAL MEMBRANE PROTEIN (AFU_ORTHOLOGUE AFUA_5G11245)"/>
    <property type="match status" value="1"/>
</dbReference>
<evidence type="ECO:0000256" key="4">
    <source>
        <dbReference type="ARBA" id="ARBA00023136"/>
    </source>
</evidence>
<feature type="transmembrane region" description="Helical" evidence="7">
    <location>
        <begin position="84"/>
        <end position="106"/>
    </location>
</feature>
<evidence type="ECO:0000256" key="5">
    <source>
        <dbReference type="ARBA" id="ARBA00038359"/>
    </source>
</evidence>